<reference evidence="3" key="1">
    <citation type="submission" date="2025-08" db="UniProtKB">
        <authorList>
            <consortium name="RefSeq"/>
        </authorList>
    </citation>
    <scope>IDENTIFICATION</scope>
    <source>
        <strain evidence="3">11010-0011.00</strain>
        <tissue evidence="3">Whole body</tissue>
    </source>
</reference>
<feature type="compositionally biased region" description="Polar residues" evidence="1">
    <location>
        <begin position="439"/>
        <end position="465"/>
    </location>
</feature>
<feature type="compositionally biased region" description="Low complexity" evidence="1">
    <location>
        <begin position="384"/>
        <end position="435"/>
    </location>
</feature>
<feature type="region of interest" description="Disordered" evidence="1">
    <location>
        <begin position="299"/>
        <end position="339"/>
    </location>
</feature>
<gene>
    <name evidence="3" type="primary">LOC115632683</name>
</gene>
<evidence type="ECO:0000313" key="2">
    <source>
        <dbReference type="Proteomes" id="UP000504634"/>
    </source>
</evidence>
<keyword evidence="2" id="KW-1185">Reference proteome</keyword>
<feature type="compositionally biased region" description="Basic residues" evidence="1">
    <location>
        <begin position="259"/>
        <end position="275"/>
    </location>
</feature>
<proteinExistence type="predicted"/>
<feature type="compositionally biased region" description="Low complexity" evidence="1">
    <location>
        <begin position="325"/>
        <end position="339"/>
    </location>
</feature>
<dbReference type="RefSeq" id="XP_030385779.1">
    <property type="nucleotide sequence ID" value="XM_030529919.1"/>
</dbReference>
<dbReference type="AlphaFoldDB" id="A0A6J2UBN8"/>
<protein>
    <submittedName>
        <fullName evidence="3">Uncharacterized protein LOC115632683</fullName>
    </submittedName>
</protein>
<accession>A0A6J2UBN8</accession>
<feature type="region of interest" description="Disordered" evidence="1">
    <location>
        <begin position="361"/>
        <end position="523"/>
    </location>
</feature>
<dbReference type="OrthoDB" id="10068328at2759"/>
<sequence>MKFPTCGRKDSSDHEYEFKETVSWTVAKTGSAHKHHHHLEEGRRYCELDEEGNLRCRKLTTYETKLEEDIESLQDALFTMTSHYSRIQFRLRQITNSTGSERCNLLRELERITCEGLDGRMGLEEMPSLECDAKSMGNVRLKQRKIISQLRGKLKDLATESQGCFETDEGDGCYGLTRRGKYNDISIRKEGQDGGDEADTTVTIDEYGNMTPPSGKGCMCCTCQKRLERMEQDLTEARPYKEPVKRYLPETWQKDIPDKHKKKKSKSKSRAKSKSRGVGGGFKTDKLCGRDCICTKAKPSVSSIPKSSHSTVRGYPTTSYSTVRNSKSSHNSKASNASKPANLFGISGFPRPFNSFLQQNATRNSNDKNSKQSKSSSGYYSPLRTPSAHSRATRASSHSHIAPAGSHSHGTGVGSHSHGSRASSRSHIARAGSHSHGARTSSHARFAQVNNYSRGNFQNSTTNAKQCPCSARRGPVSNGRSYVPHGRLIANSLQPRDSDRRTYSQASKTGLNRVPNAERQPLDQPGQPNACGCPGTCKPNPDNALLHDLKCQCCVCKKRIKEDNLTGLQRSQSDIGPIYGNRETKSQANFLMERPLIVEKAPDVSNSRDTLK</sequence>
<dbReference type="Proteomes" id="UP000504634">
    <property type="component" value="Unplaced"/>
</dbReference>
<feature type="compositionally biased region" description="Low complexity" evidence="1">
    <location>
        <begin position="299"/>
        <end position="310"/>
    </location>
</feature>
<feature type="region of interest" description="Disordered" evidence="1">
    <location>
        <begin position="251"/>
        <end position="280"/>
    </location>
</feature>
<dbReference type="GeneID" id="115632683"/>
<evidence type="ECO:0000256" key="1">
    <source>
        <dbReference type="SAM" id="MobiDB-lite"/>
    </source>
</evidence>
<evidence type="ECO:0000313" key="3">
    <source>
        <dbReference type="RefSeq" id="XP_030385779.1"/>
    </source>
</evidence>
<organism evidence="2 3">
    <name type="scientific">Drosophila lebanonensis</name>
    <name type="common">Fruit fly</name>
    <name type="synonym">Scaptodrosophila lebanonensis</name>
    <dbReference type="NCBI Taxonomy" id="7225"/>
    <lineage>
        <taxon>Eukaryota</taxon>
        <taxon>Metazoa</taxon>
        <taxon>Ecdysozoa</taxon>
        <taxon>Arthropoda</taxon>
        <taxon>Hexapoda</taxon>
        <taxon>Insecta</taxon>
        <taxon>Pterygota</taxon>
        <taxon>Neoptera</taxon>
        <taxon>Endopterygota</taxon>
        <taxon>Diptera</taxon>
        <taxon>Brachycera</taxon>
        <taxon>Muscomorpha</taxon>
        <taxon>Ephydroidea</taxon>
        <taxon>Drosophilidae</taxon>
        <taxon>Scaptodrosophila</taxon>
    </lineage>
</organism>
<name>A0A6J2UBN8_DROLE</name>